<dbReference type="EMBL" id="ML220135">
    <property type="protein sequence ID" value="TGZ79025.1"/>
    <property type="molecule type" value="Genomic_DNA"/>
</dbReference>
<organism evidence="1 2">
    <name type="scientific">Ascodesmis nigricans</name>
    <dbReference type="NCBI Taxonomy" id="341454"/>
    <lineage>
        <taxon>Eukaryota</taxon>
        <taxon>Fungi</taxon>
        <taxon>Dikarya</taxon>
        <taxon>Ascomycota</taxon>
        <taxon>Pezizomycotina</taxon>
        <taxon>Pezizomycetes</taxon>
        <taxon>Pezizales</taxon>
        <taxon>Ascodesmidaceae</taxon>
        <taxon>Ascodesmis</taxon>
    </lineage>
</organism>
<accession>A0A4S2MPN7</accession>
<evidence type="ECO:0000313" key="2">
    <source>
        <dbReference type="Proteomes" id="UP000298138"/>
    </source>
</evidence>
<proteinExistence type="predicted"/>
<sequence>MVRHQWLGPSIGCLVACRRSLGHFLTKTPDRGGISDDVADSFRCCRQLPVLSCRLVQPHPAFNIVLTLGIHVKWFC</sequence>
<dbReference type="Proteomes" id="UP000298138">
    <property type="component" value="Unassembled WGS sequence"/>
</dbReference>
<dbReference type="AlphaFoldDB" id="A0A4S2MPN7"/>
<gene>
    <name evidence="1" type="ORF">EX30DRAFT_121481</name>
</gene>
<name>A0A4S2MPN7_9PEZI</name>
<reference evidence="1 2" key="1">
    <citation type="submission" date="2019-04" db="EMBL/GenBank/DDBJ databases">
        <title>Comparative genomics and transcriptomics to analyze fruiting body development in filamentous ascomycetes.</title>
        <authorList>
            <consortium name="DOE Joint Genome Institute"/>
            <person name="Lutkenhaus R."/>
            <person name="Traeger S."/>
            <person name="Breuer J."/>
            <person name="Kuo A."/>
            <person name="Lipzen A."/>
            <person name="Pangilinan J."/>
            <person name="Dilworth D."/>
            <person name="Sandor L."/>
            <person name="Poggeler S."/>
            <person name="Barry K."/>
            <person name="Grigoriev I.V."/>
            <person name="Nowrousian M."/>
        </authorList>
    </citation>
    <scope>NUCLEOTIDE SEQUENCE [LARGE SCALE GENOMIC DNA]</scope>
    <source>
        <strain evidence="1 2">CBS 389.68</strain>
    </source>
</reference>
<protein>
    <submittedName>
        <fullName evidence="1">Uncharacterized protein</fullName>
    </submittedName>
</protein>
<evidence type="ECO:0000313" key="1">
    <source>
        <dbReference type="EMBL" id="TGZ79025.1"/>
    </source>
</evidence>
<dbReference type="InParanoid" id="A0A4S2MPN7"/>
<keyword evidence="2" id="KW-1185">Reference proteome</keyword>